<proteinExistence type="predicted"/>
<evidence type="ECO:0000256" key="3">
    <source>
        <dbReference type="SAM" id="SignalP"/>
    </source>
</evidence>
<sequence>MLSRFIFIVVAFAASAEGRMALSSPRRPTGLPTPQQPQLILRALRVLRGGADASQQQKHFVVRRAATDGNSSTAPIFVRSLRAFCDEHDLDEEAMVAVASGDAEEHNGWLCEEALEYEAEVVTVEDVQASDESSGEATSDKASSGEVASDKAAAAPAKPAMPPMQMHKMILGFIAPMAVMRVLKRFDQTSASYMLGLRCAFFGVIALNVFVQFLLQWRIRAANDTALMPAAPPNPLASLMGGSKPPQSKTVAEYDREQLKSLRTSYQFGCLLQLFLHFQMKLTQPMVYSSISSLIDLVYNPLVQIHLLRKPAEGPNKRPFGSGAGLGALLNAGAPAADADSVLGGSAPASK</sequence>
<name>A0A0M0JKJ6_9EUKA</name>
<dbReference type="Pfam" id="PF10032">
    <property type="entry name" value="Pho88"/>
    <property type="match status" value="1"/>
</dbReference>
<feature type="compositionally biased region" description="Polar residues" evidence="1">
    <location>
        <begin position="130"/>
        <end position="142"/>
    </location>
</feature>
<keyword evidence="2" id="KW-0812">Transmembrane</keyword>
<gene>
    <name evidence="4" type="ORF">Ctob_000879</name>
</gene>
<evidence type="ECO:0000256" key="2">
    <source>
        <dbReference type="SAM" id="Phobius"/>
    </source>
</evidence>
<keyword evidence="5" id="KW-1185">Reference proteome</keyword>
<dbReference type="AlphaFoldDB" id="A0A0M0JKJ6"/>
<keyword evidence="2" id="KW-1133">Transmembrane helix</keyword>
<accession>A0A0M0JKJ6</accession>
<dbReference type="GO" id="GO:0005739">
    <property type="term" value="C:mitochondrion"/>
    <property type="evidence" value="ECO:0007669"/>
    <property type="project" value="TreeGrafter"/>
</dbReference>
<dbReference type="GO" id="GO:0005783">
    <property type="term" value="C:endoplasmic reticulum"/>
    <property type="evidence" value="ECO:0007669"/>
    <property type="project" value="InterPro"/>
</dbReference>
<feature type="chain" id="PRO_5005601845" evidence="3">
    <location>
        <begin position="19"/>
        <end position="351"/>
    </location>
</feature>
<feature type="region of interest" description="Disordered" evidence="1">
    <location>
        <begin position="126"/>
        <end position="160"/>
    </location>
</feature>
<dbReference type="GO" id="GO:0045047">
    <property type="term" value="P:protein targeting to ER"/>
    <property type="evidence" value="ECO:0007669"/>
    <property type="project" value="InterPro"/>
</dbReference>
<dbReference type="OrthoDB" id="18139at2759"/>
<feature type="transmembrane region" description="Helical" evidence="2">
    <location>
        <begin position="195"/>
        <end position="215"/>
    </location>
</feature>
<keyword evidence="2" id="KW-0472">Membrane</keyword>
<evidence type="ECO:0000313" key="5">
    <source>
        <dbReference type="Proteomes" id="UP000037460"/>
    </source>
</evidence>
<dbReference type="EMBL" id="JWZX01002777">
    <property type="protein sequence ID" value="KOO26985.1"/>
    <property type="molecule type" value="Genomic_DNA"/>
</dbReference>
<evidence type="ECO:0000256" key="1">
    <source>
        <dbReference type="SAM" id="MobiDB-lite"/>
    </source>
</evidence>
<keyword evidence="3" id="KW-0732">Signal</keyword>
<evidence type="ECO:0000313" key="4">
    <source>
        <dbReference type="EMBL" id="KOO26985.1"/>
    </source>
</evidence>
<protein>
    <submittedName>
        <fullName evidence="4">Inorganic phosphate transporter pho88</fullName>
    </submittedName>
</protein>
<feature type="signal peptide" evidence="3">
    <location>
        <begin position="1"/>
        <end position="18"/>
    </location>
</feature>
<reference evidence="5" key="1">
    <citation type="journal article" date="2015" name="PLoS Genet.">
        <title>Genome Sequence and Transcriptome Analyses of Chrysochromulina tobin: Metabolic Tools for Enhanced Algal Fitness in the Prominent Order Prymnesiales (Haptophyceae).</title>
        <authorList>
            <person name="Hovde B.T."/>
            <person name="Deodato C.R."/>
            <person name="Hunsperger H.M."/>
            <person name="Ryken S.A."/>
            <person name="Yost W."/>
            <person name="Jha R.K."/>
            <person name="Patterson J."/>
            <person name="Monnat R.J. Jr."/>
            <person name="Barlow S.B."/>
            <person name="Starkenburg S.R."/>
            <person name="Cattolico R.A."/>
        </authorList>
    </citation>
    <scope>NUCLEOTIDE SEQUENCE</scope>
    <source>
        <strain evidence="5">CCMP291</strain>
    </source>
</reference>
<organism evidence="4 5">
    <name type="scientific">Chrysochromulina tobinii</name>
    <dbReference type="NCBI Taxonomy" id="1460289"/>
    <lineage>
        <taxon>Eukaryota</taxon>
        <taxon>Haptista</taxon>
        <taxon>Haptophyta</taxon>
        <taxon>Prymnesiophyceae</taxon>
        <taxon>Prymnesiales</taxon>
        <taxon>Chrysochromulinaceae</taxon>
        <taxon>Chrysochromulina</taxon>
    </lineage>
</organism>
<dbReference type="PANTHER" id="PTHR28112:SF1">
    <property type="entry name" value="SRP-INDEPENDENT TARGETING PROTEIN 3"/>
    <property type="match status" value="1"/>
</dbReference>
<dbReference type="InterPro" id="IPR012098">
    <property type="entry name" value="SND3_fun"/>
</dbReference>
<comment type="caution">
    <text evidence="4">The sequence shown here is derived from an EMBL/GenBank/DDBJ whole genome shotgun (WGS) entry which is preliminary data.</text>
</comment>
<dbReference type="Proteomes" id="UP000037460">
    <property type="component" value="Unassembled WGS sequence"/>
</dbReference>
<dbReference type="PANTHER" id="PTHR28112">
    <property type="entry name" value="SRP-INDEPENDENT TARGETING PROTEIN 3"/>
    <property type="match status" value="1"/>
</dbReference>